<gene>
    <name evidence="3" type="ORF">FKN96_18670</name>
    <name evidence="2" type="ORF">FMV10_18645</name>
</gene>
<dbReference type="AlphaFoldDB" id="A0A3U1SEK8"/>
<comment type="caution">
    <text evidence="3">The sequence shown here is derived from an EMBL/GenBank/DDBJ whole genome shotgun (WGS) entry which is preliminary data.</text>
</comment>
<feature type="transmembrane region" description="Helical" evidence="1">
    <location>
        <begin position="27"/>
        <end position="46"/>
    </location>
</feature>
<dbReference type="EMBL" id="AAJERZ010000028">
    <property type="protein sequence ID" value="ECL0496776.1"/>
    <property type="molecule type" value="Genomic_DNA"/>
</dbReference>
<dbReference type="EMBL" id="AAHZXX010000030">
    <property type="protein sequence ID" value="ECC0690333.1"/>
    <property type="molecule type" value="Genomic_DNA"/>
</dbReference>
<protein>
    <submittedName>
        <fullName evidence="3">Uncharacterized protein</fullName>
    </submittedName>
</protein>
<evidence type="ECO:0000313" key="3">
    <source>
        <dbReference type="EMBL" id="ECL0496776.1"/>
    </source>
</evidence>
<proteinExistence type="predicted"/>
<reference evidence="3" key="1">
    <citation type="submission" date="2019-06" db="EMBL/GenBank/DDBJ databases">
        <authorList>
            <person name="Ashton P.M."/>
            <person name="Dallman T."/>
            <person name="Nair S."/>
            <person name="De Pinna E."/>
            <person name="Peters T."/>
            <person name="Grant K."/>
        </authorList>
    </citation>
    <scope>NUCLEOTIDE SEQUENCE</scope>
    <source>
        <strain evidence="3">762338</strain>
        <strain evidence="2">769168</strain>
    </source>
</reference>
<name>A0A3U1SEK8_SALET</name>
<accession>A0A3U1SEK8</accession>
<organism evidence="3">
    <name type="scientific">Salmonella enterica I</name>
    <dbReference type="NCBI Taxonomy" id="59201"/>
    <lineage>
        <taxon>Bacteria</taxon>
        <taxon>Pseudomonadati</taxon>
        <taxon>Pseudomonadota</taxon>
        <taxon>Gammaproteobacteria</taxon>
        <taxon>Enterobacterales</taxon>
        <taxon>Enterobacteriaceae</taxon>
        <taxon>Salmonella</taxon>
    </lineage>
</organism>
<keyword evidence="1" id="KW-1133">Transmembrane helix</keyword>
<evidence type="ECO:0000256" key="1">
    <source>
        <dbReference type="SAM" id="Phobius"/>
    </source>
</evidence>
<sequence length="121" mass="13862">MLIVLWILLTILIAVWATRWNRSPTIWFFVALVFSPVISAVVLMIAGRVTTDAETQAQANESDARKNEFLFLRDEFMYLYVSNEDKYSTNEAAKDVYVKLANSSIDYSLIPTLKTMISIMK</sequence>
<keyword evidence="1" id="KW-0812">Transmembrane</keyword>
<evidence type="ECO:0000313" key="2">
    <source>
        <dbReference type="EMBL" id="ECC0690333.1"/>
    </source>
</evidence>
<keyword evidence="1" id="KW-0472">Membrane</keyword>